<dbReference type="Proteomes" id="UP001374803">
    <property type="component" value="Chromosome"/>
</dbReference>
<dbReference type="PANTHER" id="PTHR12526:SF510">
    <property type="entry name" value="D-INOSITOL 3-PHOSPHATE GLYCOSYLTRANSFERASE"/>
    <property type="match status" value="1"/>
</dbReference>
<gene>
    <name evidence="3" type="ORF">LVJ94_14180</name>
</gene>
<accession>A0ABZ2LDE8</accession>
<keyword evidence="1 3" id="KW-0328">Glycosyltransferase</keyword>
<keyword evidence="4" id="KW-1185">Reference proteome</keyword>
<evidence type="ECO:0000313" key="4">
    <source>
        <dbReference type="Proteomes" id="UP001374803"/>
    </source>
</evidence>
<dbReference type="GO" id="GO:0016757">
    <property type="term" value="F:glycosyltransferase activity"/>
    <property type="evidence" value="ECO:0007669"/>
    <property type="project" value="UniProtKB-KW"/>
</dbReference>
<protein>
    <submittedName>
        <fullName evidence="3">Glycosyltransferase</fullName>
        <ecNumber evidence="3">2.4.-.-</ecNumber>
    </submittedName>
</protein>
<dbReference type="EC" id="2.4.-.-" evidence="3"/>
<dbReference type="Gene3D" id="3.40.50.2000">
    <property type="entry name" value="Glycogen Phosphorylase B"/>
    <property type="match status" value="1"/>
</dbReference>
<name>A0ABZ2LDE8_9BACT</name>
<organism evidence="3 4">
    <name type="scientific">Pendulispora rubella</name>
    <dbReference type="NCBI Taxonomy" id="2741070"/>
    <lineage>
        <taxon>Bacteria</taxon>
        <taxon>Pseudomonadati</taxon>
        <taxon>Myxococcota</taxon>
        <taxon>Myxococcia</taxon>
        <taxon>Myxococcales</taxon>
        <taxon>Sorangiineae</taxon>
        <taxon>Pendulisporaceae</taxon>
        <taxon>Pendulispora</taxon>
    </lineage>
</organism>
<evidence type="ECO:0000256" key="2">
    <source>
        <dbReference type="ARBA" id="ARBA00022679"/>
    </source>
</evidence>
<dbReference type="PANTHER" id="PTHR12526">
    <property type="entry name" value="GLYCOSYLTRANSFERASE"/>
    <property type="match status" value="1"/>
</dbReference>
<reference evidence="3" key="1">
    <citation type="submission" date="2021-12" db="EMBL/GenBank/DDBJ databases">
        <title>Discovery of the Pendulisporaceae a myxobacterial family with distinct sporulation behavior and unique specialized metabolism.</title>
        <authorList>
            <person name="Garcia R."/>
            <person name="Popoff A."/>
            <person name="Bader C.D."/>
            <person name="Loehr J."/>
            <person name="Walesch S."/>
            <person name="Walt C."/>
            <person name="Boldt J."/>
            <person name="Bunk B."/>
            <person name="Haeckl F.J.F.P.J."/>
            <person name="Gunesch A.P."/>
            <person name="Birkelbach J."/>
            <person name="Nuebel U."/>
            <person name="Pietschmann T."/>
            <person name="Bach T."/>
            <person name="Mueller R."/>
        </authorList>
    </citation>
    <scope>NUCLEOTIDE SEQUENCE</scope>
    <source>
        <strain evidence="3">MSr11367</strain>
    </source>
</reference>
<dbReference type="RefSeq" id="WP_394838055.1">
    <property type="nucleotide sequence ID" value="NZ_CP089929.1"/>
</dbReference>
<dbReference type="Pfam" id="PF13692">
    <property type="entry name" value="Glyco_trans_1_4"/>
    <property type="match status" value="1"/>
</dbReference>
<sequence>MRDLVSTVLINGQPNSVQGPRARALFGNDVSVVYKERGRFGSIAPTWSALRATTSKVAPWVYCIDLGFPSALLAGVRRRLDRKMRLVYEIGDPMKPLLEPQARNRFEVEFAHQVDRLLPSEADALVFRGTYLIEHFREISARKLPRVMWLPDGADTAHFRPMRDDPRIADLRRAHGLEGKFVVGIVGNIHHNPRLDLYYGWELAEALSHIVRENPASPIVGVVVGDGAGKPVLEEACRKWGVQDRIKLVGRVPHEQVPLWMNVFDLGLSTQTDDPVGWGRTTAKLPEYLACGLPLLCSDVGEAHRLLRESGQTLPYAGKRDAGYPARLAEKIVEFSSRNLDDIRRQNRDLALAQFDYGVLRERLRTFLEQ</sequence>
<proteinExistence type="predicted"/>
<keyword evidence="2 3" id="KW-0808">Transferase</keyword>
<evidence type="ECO:0000256" key="1">
    <source>
        <dbReference type="ARBA" id="ARBA00022676"/>
    </source>
</evidence>
<dbReference type="EMBL" id="CP089983">
    <property type="protein sequence ID" value="WXB08380.1"/>
    <property type="molecule type" value="Genomic_DNA"/>
</dbReference>
<dbReference type="SUPFAM" id="SSF53756">
    <property type="entry name" value="UDP-Glycosyltransferase/glycogen phosphorylase"/>
    <property type="match status" value="1"/>
</dbReference>
<evidence type="ECO:0000313" key="3">
    <source>
        <dbReference type="EMBL" id="WXB08380.1"/>
    </source>
</evidence>